<evidence type="ECO:0000313" key="4">
    <source>
        <dbReference type="EMBL" id="MFC6239293.1"/>
    </source>
</evidence>
<dbReference type="Gene3D" id="3.90.226.10">
    <property type="entry name" value="2-enoyl-CoA Hydratase, Chain A, domain 1"/>
    <property type="match status" value="1"/>
</dbReference>
<dbReference type="Proteomes" id="UP001596138">
    <property type="component" value="Unassembled WGS sequence"/>
</dbReference>
<protein>
    <submittedName>
        <fullName evidence="4">Enoyl-CoA hydratase/isomerase family protein</fullName>
    </submittedName>
</protein>
<keyword evidence="5" id="KW-1185">Reference proteome</keyword>
<keyword evidence="3" id="KW-0456">Lyase</keyword>
<keyword evidence="2" id="KW-0443">Lipid metabolism</keyword>
<name>A0ABW1T3J6_9ACTN</name>
<evidence type="ECO:0000256" key="2">
    <source>
        <dbReference type="ARBA" id="ARBA00023098"/>
    </source>
</evidence>
<dbReference type="InterPro" id="IPR029045">
    <property type="entry name" value="ClpP/crotonase-like_dom_sf"/>
</dbReference>
<evidence type="ECO:0000313" key="5">
    <source>
        <dbReference type="Proteomes" id="UP001596138"/>
    </source>
</evidence>
<dbReference type="PANTHER" id="PTHR11941">
    <property type="entry name" value="ENOYL-COA HYDRATASE-RELATED"/>
    <property type="match status" value="1"/>
</dbReference>
<comment type="similarity">
    <text evidence="1">Belongs to the enoyl-CoA hydratase/isomerase family.</text>
</comment>
<comment type="caution">
    <text evidence="4">The sequence shown here is derived from an EMBL/GenBank/DDBJ whole genome shotgun (WGS) entry which is preliminary data.</text>
</comment>
<dbReference type="Pfam" id="PF00378">
    <property type="entry name" value="ECH_1"/>
    <property type="match status" value="1"/>
</dbReference>
<dbReference type="EMBL" id="JBHSTI010000009">
    <property type="protein sequence ID" value="MFC6239293.1"/>
    <property type="molecule type" value="Genomic_DNA"/>
</dbReference>
<reference evidence="5" key="1">
    <citation type="journal article" date="2019" name="Int. J. Syst. Evol. Microbiol.">
        <title>The Global Catalogue of Microorganisms (GCM) 10K type strain sequencing project: providing services to taxonomists for standard genome sequencing and annotation.</title>
        <authorList>
            <consortium name="The Broad Institute Genomics Platform"/>
            <consortium name="The Broad Institute Genome Sequencing Center for Infectious Disease"/>
            <person name="Wu L."/>
            <person name="Ma J."/>
        </authorList>
    </citation>
    <scope>NUCLEOTIDE SEQUENCE [LARGE SCALE GENOMIC DNA]</scope>
    <source>
        <strain evidence="5">CGMCC 4.7317</strain>
    </source>
</reference>
<proteinExistence type="inferred from homology"/>
<dbReference type="InterPro" id="IPR001753">
    <property type="entry name" value="Enoyl-CoA_hydra/iso"/>
</dbReference>
<evidence type="ECO:0000256" key="3">
    <source>
        <dbReference type="ARBA" id="ARBA00023239"/>
    </source>
</evidence>
<dbReference type="SUPFAM" id="SSF52096">
    <property type="entry name" value="ClpP/crotonase"/>
    <property type="match status" value="1"/>
</dbReference>
<dbReference type="CDD" id="cd06558">
    <property type="entry name" value="crotonase-like"/>
    <property type="match status" value="1"/>
</dbReference>
<organism evidence="4 5">
    <name type="scientific">Longivirga aurantiaca</name>
    <dbReference type="NCBI Taxonomy" id="1837743"/>
    <lineage>
        <taxon>Bacteria</taxon>
        <taxon>Bacillati</taxon>
        <taxon>Actinomycetota</taxon>
        <taxon>Actinomycetes</taxon>
        <taxon>Sporichthyales</taxon>
        <taxon>Sporichthyaceae</taxon>
        <taxon>Longivirga</taxon>
    </lineage>
</organism>
<dbReference type="RefSeq" id="WP_386768457.1">
    <property type="nucleotide sequence ID" value="NZ_JBHSTI010000009.1"/>
</dbReference>
<gene>
    <name evidence="4" type="ORF">ACFQGU_15545</name>
</gene>
<dbReference type="PANTHER" id="PTHR11941:SF169">
    <property type="entry name" value="(7AS)-7A-METHYL-1,5-DIOXO-2,3,5,6,7,7A-HEXAHYDRO-1H-INDENE-CARBOXYL-COA HYDROLASE"/>
    <property type="match status" value="1"/>
</dbReference>
<sequence length="269" mass="29916">MAEFDPAIREADETRLDEPSDFAFLTWTVQDRIATVVMSRPPVNAVNQRMYRELHRLFTQVDRFLVGSSVVVLLADGKHFCGGNDLGEFATMTSDNARERMYHAREAFYAIMDCPLPTVAAVQGVATGTGIGIASSCDVVIAADDARLGLTEVKVGVMGGPRHLARMLPQHIVRYMFLTGELMAAPEMARLGGILEAVPADKLRERAHEIAALMARHDPLVLRTAKLAMNEVEEMDLRVGYEREQSRTLELADRPERKEALQRFFDKGA</sequence>
<accession>A0ABW1T3J6</accession>
<evidence type="ECO:0000256" key="1">
    <source>
        <dbReference type="ARBA" id="ARBA00005254"/>
    </source>
</evidence>